<dbReference type="Proteomes" id="UP000005206">
    <property type="component" value="Chromosome 6"/>
</dbReference>
<feature type="transmembrane region" description="Helical" evidence="2">
    <location>
        <begin position="125"/>
        <end position="143"/>
    </location>
</feature>
<dbReference type="KEGG" id="nhe:NECHADRAFT_94095"/>
<dbReference type="EMBL" id="GG698928">
    <property type="protein sequence ID" value="EEU36510.1"/>
    <property type="molecule type" value="Genomic_DNA"/>
</dbReference>
<name>C7ZHK4_FUSV7</name>
<keyword evidence="4" id="KW-1185">Reference proteome</keyword>
<keyword evidence="2" id="KW-0472">Membrane</keyword>
<gene>
    <name evidence="3" type="ORF">NECHADRAFT_94095</name>
</gene>
<dbReference type="HOGENOM" id="CLU_842144_0_0_1"/>
<accession>C7ZHK4</accession>
<evidence type="ECO:0000256" key="2">
    <source>
        <dbReference type="SAM" id="Phobius"/>
    </source>
</evidence>
<feature type="transmembrane region" description="Helical" evidence="2">
    <location>
        <begin position="163"/>
        <end position="183"/>
    </location>
</feature>
<dbReference type="VEuPathDB" id="FungiDB:NECHADRAFT_94095"/>
<proteinExistence type="predicted"/>
<dbReference type="InParanoid" id="C7ZHK4"/>
<dbReference type="GeneID" id="9669252"/>
<evidence type="ECO:0008006" key="5">
    <source>
        <dbReference type="Google" id="ProtNLM"/>
    </source>
</evidence>
<keyword evidence="2" id="KW-0812">Transmembrane</keyword>
<feature type="transmembrane region" description="Helical" evidence="2">
    <location>
        <begin position="94"/>
        <end position="113"/>
    </location>
</feature>
<feature type="compositionally biased region" description="Low complexity" evidence="1">
    <location>
        <begin position="1"/>
        <end position="21"/>
    </location>
</feature>
<evidence type="ECO:0000256" key="1">
    <source>
        <dbReference type="SAM" id="MobiDB-lite"/>
    </source>
</evidence>
<evidence type="ECO:0000313" key="3">
    <source>
        <dbReference type="EMBL" id="EEU36510.1"/>
    </source>
</evidence>
<reference evidence="3 4" key="1">
    <citation type="journal article" date="2009" name="PLoS Genet.">
        <title>The genome of Nectria haematococca: contribution of supernumerary chromosomes to gene expansion.</title>
        <authorList>
            <person name="Coleman J.J."/>
            <person name="Rounsley S.D."/>
            <person name="Rodriguez-Carres M."/>
            <person name="Kuo A."/>
            <person name="Wasmann C.C."/>
            <person name="Grimwood J."/>
            <person name="Schmutz J."/>
            <person name="Taga M."/>
            <person name="White G.J."/>
            <person name="Zhou S."/>
            <person name="Schwartz D.C."/>
            <person name="Freitag M."/>
            <person name="Ma L.J."/>
            <person name="Danchin E.G."/>
            <person name="Henrissat B."/>
            <person name="Coutinho P.M."/>
            <person name="Nelson D.R."/>
            <person name="Straney D."/>
            <person name="Napoli C.A."/>
            <person name="Barker B.M."/>
            <person name="Gribskov M."/>
            <person name="Rep M."/>
            <person name="Kroken S."/>
            <person name="Molnar I."/>
            <person name="Rensing C."/>
            <person name="Kennell J.C."/>
            <person name="Zamora J."/>
            <person name="Farman M.L."/>
            <person name="Selker E.U."/>
            <person name="Salamov A."/>
            <person name="Shapiro H."/>
            <person name="Pangilinan J."/>
            <person name="Lindquist E."/>
            <person name="Lamers C."/>
            <person name="Grigoriev I.V."/>
            <person name="Geiser D.M."/>
            <person name="Covert S.F."/>
            <person name="Temporini E."/>
            <person name="Vanetten H.D."/>
        </authorList>
    </citation>
    <scope>NUCLEOTIDE SEQUENCE [LARGE SCALE GENOMIC DNA]</scope>
    <source>
        <strain evidence="4">ATCC MYA-4622 / CBS 123669 / FGSC 9596 / NRRL 45880 / 77-13-4</strain>
    </source>
</reference>
<sequence length="313" mass="34243">MAPESSTQTDDAIASSSTAAPTRPPPTQQAPNNAPTQTQTGFQLYPGSYGQVFTPYQQQPANNGQQQPVFMNQQQWTPPPLVETKYWMVSKMSLHGASMVCCVVGMGLAFSLIGQDEDDFMGLDVLGITSGPILVFALVCDIVEVLTRALRKFKSGIHPGVQIALSLIIWIMTSIVGGMQATYSAIFNDDYSECSPQSTRYGRYDDEYQSCKTQYGGIRPKIIAMTIFTCLVFIAHFILFVFACIDMSRRNRNRRAPVMVFAAPPYWGPAGQGFQQMPQGNGPPTPNQGQPIPMQNWALPQCGKWVCGCGVGS</sequence>
<feature type="transmembrane region" description="Helical" evidence="2">
    <location>
        <begin position="222"/>
        <end position="245"/>
    </location>
</feature>
<feature type="region of interest" description="Disordered" evidence="1">
    <location>
        <begin position="1"/>
        <end position="41"/>
    </location>
</feature>
<keyword evidence="2" id="KW-1133">Transmembrane helix</keyword>
<dbReference type="AlphaFoldDB" id="C7ZHK4"/>
<dbReference type="OrthoDB" id="5279542at2759"/>
<feature type="compositionally biased region" description="Low complexity" evidence="1">
    <location>
        <begin position="29"/>
        <end position="40"/>
    </location>
</feature>
<evidence type="ECO:0000313" key="4">
    <source>
        <dbReference type="Proteomes" id="UP000005206"/>
    </source>
</evidence>
<organism evidence="3 4">
    <name type="scientific">Fusarium vanettenii (strain ATCC MYA-4622 / CBS 123669 / FGSC 9596 / NRRL 45880 / 77-13-4)</name>
    <name type="common">Fusarium solani subsp. pisi</name>
    <dbReference type="NCBI Taxonomy" id="660122"/>
    <lineage>
        <taxon>Eukaryota</taxon>
        <taxon>Fungi</taxon>
        <taxon>Dikarya</taxon>
        <taxon>Ascomycota</taxon>
        <taxon>Pezizomycotina</taxon>
        <taxon>Sordariomycetes</taxon>
        <taxon>Hypocreomycetidae</taxon>
        <taxon>Hypocreales</taxon>
        <taxon>Nectriaceae</taxon>
        <taxon>Fusarium</taxon>
        <taxon>Fusarium solani species complex</taxon>
        <taxon>Fusarium vanettenii</taxon>
    </lineage>
</organism>
<dbReference type="STRING" id="660122.C7ZHK4"/>
<protein>
    <recommendedName>
        <fullName evidence="5">MARVEL domain-containing protein</fullName>
    </recommendedName>
</protein>
<dbReference type="RefSeq" id="XP_003042223.1">
    <property type="nucleotide sequence ID" value="XM_003042177.1"/>
</dbReference>
<feature type="region of interest" description="Disordered" evidence="1">
    <location>
        <begin position="273"/>
        <end position="293"/>
    </location>
</feature>
<dbReference type="eggNOG" id="ENOG502SRWI">
    <property type="taxonomic scope" value="Eukaryota"/>
</dbReference>
<dbReference type="OMA" id="RFGRKWK"/>